<dbReference type="InterPro" id="IPR018392">
    <property type="entry name" value="LysM"/>
</dbReference>
<dbReference type="InterPro" id="IPR057840">
    <property type="entry name" value="FimV_N"/>
</dbReference>
<dbReference type="InterPro" id="IPR020011">
    <property type="entry name" value="FimV_C"/>
</dbReference>
<keyword evidence="1" id="KW-0175">Coiled coil</keyword>
<dbReference type="EMBL" id="QAON01000015">
    <property type="protein sequence ID" value="PTQ87963.1"/>
    <property type="molecule type" value="Genomic_DNA"/>
</dbReference>
<dbReference type="NCBIfam" id="TIGR03505">
    <property type="entry name" value="FimV_core"/>
    <property type="match status" value="1"/>
</dbReference>
<evidence type="ECO:0000313" key="6">
    <source>
        <dbReference type="EMBL" id="PTQ87963.1"/>
    </source>
</evidence>
<reference evidence="6 7" key="1">
    <citation type="submission" date="2018-04" db="EMBL/GenBank/DDBJ databases">
        <title>Genomic Encyclopedia of Archaeal and Bacterial Type Strains, Phase II (KMG-II): from individual species to whole genera.</title>
        <authorList>
            <person name="Goeker M."/>
        </authorList>
    </citation>
    <scope>NUCLEOTIDE SEQUENCE [LARGE SCALE GENOMIC DNA]</scope>
    <source>
        <strain evidence="6 7">DSM 5822</strain>
    </source>
</reference>
<feature type="compositionally biased region" description="Pro residues" evidence="2">
    <location>
        <begin position="457"/>
        <end position="472"/>
    </location>
</feature>
<protein>
    <submittedName>
        <fullName evidence="6">FimV-like protein</fullName>
    </submittedName>
</protein>
<dbReference type="NCBIfam" id="TIGR03504">
    <property type="entry name" value="FimV_Cterm"/>
    <property type="match status" value="1"/>
</dbReference>
<keyword evidence="3" id="KW-0472">Membrane</keyword>
<dbReference type="Gene3D" id="1.20.58.2200">
    <property type="match status" value="1"/>
</dbReference>
<dbReference type="AlphaFoldDB" id="A0A2T5IVP2"/>
<sequence length="896" mass="97652">MVLRKLTMALLSIGVMLPGLTHALAIQNIKTKSALGEPFRAEVELSDIGDLTEEDIKVSLASPEDFQRLGIEQNYFLTELRFEVSMQAGRSVIKISSHKRVTEPFLDFVLRITWPNNTRLQEVTAFLDPPTAKSSQQMPVAAPVVVKQVPPPIVAPLNVEPPPMAEEQELVAEVNTDTNKTYQVKKYDTLWSIARRVRPSTTISVPEMMKVLHKANPQAFIANDINMLKNGEVLRVPALSNQNANTQVAAQAKAIVMPQAANKPLARQQIDATSHAKASLAVQKAPKAQMKLVAPTGNVTAKAGVHSKQKEGTQTAMPKGAVSVTNQKLVTKTTKMSHEVAVLEQKLKENDQKIALQNAKLAQLEAQLKARRLSAEQAAKQKMSEKNTLEKKALATMACAVVTQSFLATEAKAAPDAPAQQSGGSMMPIIGGVALIVIIAVIFFLKSKGKKSEPSRPSAPPPAPKPAAPAPAPEVAKQPVPVKPAPEVKKPADPLEEVQPYLEMERYPQAVGILSKALVQTPERADLHLKLLEIFVKQKDRQSFEEQFAKLELLGELEATVEAEKLKALLPPPPKVAVKSDEIQYEKVAIKPQQDEEMPSLEDLEKDFAMSLSQPNLKALDIEIIPDPVELQQAAVEPPKAQEIESLLNNSLEFSFAKEEKIEPPQAPALDLSLDLNLETKAEVDEKPALKFDNNLSLDSLDDFLAEHKVDAPVQEAPAPVLETSLDFEQALAEFKEEQKDEVDLNLTEGFELEEFSVAQAEPAVDTDLAALDVDFSIDETKVDAPAELAVPAIDSIDLSQAAAAFDQDLAQQLPDVAADDLDFDVNVASDDVVADLDKEFSFLASTDENATRLDLARAYADMGDRSGARDLLEEVIAEGNSEQKNEAQGLLMRIS</sequence>
<dbReference type="Pfam" id="PF25800">
    <property type="entry name" value="FimV_N"/>
    <property type="match status" value="1"/>
</dbReference>
<feature type="region of interest" description="Disordered" evidence="2">
    <location>
        <begin position="451"/>
        <end position="494"/>
    </location>
</feature>
<evidence type="ECO:0000256" key="3">
    <source>
        <dbReference type="SAM" id="Phobius"/>
    </source>
</evidence>
<dbReference type="InterPro" id="IPR036779">
    <property type="entry name" value="LysM_dom_sf"/>
</dbReference>
<name>A0A2T5IVP2_9GAMM</name>
<gene>
    <name evidence="6" type="ORF">C8N29_11548</name>
</gene>
<keyword evidence="3" id="KW-1133">Transmembrane helix</keyword>
<dbReference type="InterPro" id="IPR038440">
    <property type="entry name" value="FimV_C_sf"/>
</dbReference>
<feature type="region of interest" description="Disordered" evidence="2">
    <location>
        <begin position="301"/>
        <end position="320"/>
    </location>
</feature>
<evidence type="ECO:0000313" key="7">
    <source>
        <dbReference type="Proteomes" id="UP000244223"/>
    </source>
</evidence>
<feature type="coiled-coil region" evidence="1">
    <location>
        <begin position="340"/>
        <end position="392"/>
    </location>
</feature>
<keyword evidence="3" id="KW-0812">Transmembrane</keyword>
<feature type="signal peptide" evidence="4">
    <location>
        <begin position="1"/>
        <end position="23"/>
    </location>
</feature>
<dbReference type="Proteomes" id="UP000244223">
    <property type="component" value="Unassembled WGS sequence"/>
</dbReference>
<keyword evidence="4" id="KW-0732">Signal</keyword>
<dbReference type="InterPro" id="IPR020012">
    <property type="entry name" value="LysM_FimV"/>
</dbReference>
<dbReference type="RefSeq" id="WP_170106992.1">
    <property type="nucleotide sequence ID" value="NZ_QAON01000015.1"/>
</dbReference>
<evidence type="ECO:0000256" key="2">
    <source>
        <dbReference type="SAM" id="MobiDB-lite"/>
    </source>
</evidence>
<feature type="chain" id="PRO_5031142748" evidence="4">
    <location>
        <begin position="24"/>
        <end position="896"/>
    </location>
</feature>
<comment type="caution">
    <text evidence="6">The sequence shown here is derived from an EMBL/GenBank/DDBJ whole genome shotgun (WGS) entry which is preliminary data.</text>
</comment>
<organism evidence="6 7">
    <name type="scientific">Agitococcus lubricus</name>
    <dbReference type="NCBI Taxonomy" id="1077255"/>
    <lineage>
        <taxon>Bacteria</taxon>
        <taxon>Pseudomonadati</taxon>
        <taxon>Pseudomonadota</taxon>
        <taxon>Gammaproteobacteria</taxon>
        <taxon>Moraxellales</taxon>
        <taxon>Moraxellaceae</taxon>
        <taxon>Agitococcus</taxon>
    </lineage>
</organism>
<feature type="domain" description="LysM" evidence="5">
    <location>
        <begin position="180"/>
        <end position="236"/>
    </location>
</feature>
<dbReference type="PROSITE" id="PS51782">
    <property type="entry name" value="LYSM"/>
    <property type="match status" value="1"/>
</dbReference>
<dbReference type="Gene3D" id="3.10.350.10">
    <property type="entry name" value="LysM domain"/>
    <property type="match status" value="1"/>
</dbReference>
<evidence type="ECO:0000256" key="4">
    <source>
        <dbReference type="SAM" id="SignalP"/>
    </source>
</evidence>
<dbReference type="CDD" id="cd00118">
    <property type="entry name" value="LysM"/>
    <property type="match status" value="1"/>
</dbReference>
<feature type="transmembrane region" description="Helical" evidence="3">
    <location>
        <begin position="426"/>
        <end position="445"/>
    </location>
</feature>
<evidence type="ECO:0000256" key="1">
    <source>
        <dbReference type="SAM" id="Coils"/>
    </source>
</evidence>
<proteinExistence type="predicted"/>
<evidence type="ECO:0000259" key="5">
    <source>
        <dbReference type="PROSITE" id="PS51782"/>
    </source>
</evidence>
<dbReference type="SMART" id="SM00257">
    <property type="entry name" value="LysM"/>
    <property type="match status" value="1"/>
</dbReference>
<accession>A0A2T5IVP2</accession>
<keyword evidence="7" id="KW-1185">Reference proteome</keyword>